<dbReference type="InterPro" id="IPR014284">
    <property type="entry name" value="RNA_pol_sigma-70_dom"/>
</dbReference>
<dbReference type="GO" id="GO:0016987">
    <property type="term" value="F:sigma factor activity"/>
    <property type="evidence" value="ECO:0007669"/>
    <property type="project" value="UniProtKB-KW"/>
</dbReference>
<dbReference type="EMBL" id="JACHIV010000001">
    <property type="protein sequence ID" value="MBB5072883.1"/>
    <property type="molecule type" value="Genomic_DNA"/>
</dbReference>
<evidence type="ECO:0000256" key="5">
    <source>
        <dbReference type="ARBA" id="ARBA00023163"/>
    </source>
</evidence>
<dbReference type="RefSeq" id="WP_221315976.1">
    <property type="nucleotide sequence ID" value="NZ_JACHIV010000001.1"/>
</dbReference>
<dbReference type="NCBIfam" id="TIGR02937">
    <property type="entry name" value="sigma70-ECF"/>
    <property type="match status" value="1"/>
</dbReference>
<evidence type="ECO:0000256" key="2">
    <source>
        <dbReference type="ARBA" id="ARBA00023015"/>
    </source>
</evidence>
<dbReference type="Proteomes" id="UP000580474">
    <property type="component" value="Unassembled WGS sequence"/>
</dbReference>
<evidence type="ECO:0000256" key="3">
    <source>
        <dbReference type="ARBA" id="ARBA00023082"/>
    </source>
</evidence>
<dbReference type="SUPFAM" id="SSF88659">
    <property type="entry name" value="Sigma3 and sigma4 domains of RNA polymerase sigma factors"/>
    <property type="match status" value="1"/>
</dbReference>
<dbReference type="GO" id="GO:0006352">
    <property type="term" value="P:DNA-templated transcription initiation"/>
    <property type="evidence" value="ECO:0007669"/>
    <property type="project" value="InterPro"/>
</dbReference>
<reference evidence="7 8" key="1">
    <citation type="submission" date="2020-08" db="EMBL/GenBank/DDBJ databases">
        <title>Sequencing the genomes of 1000 actinobacteria strains.</title>
        <authorList>
            <person name="Klenk H.-P."/>
        </authorList>
    </citation>
    <scope>NUCLEOTIDE SEQUENCE [LARGE SCALE GENOMIC DNA]</scope>
    <source>
        <strain evidence="7 8">DSM 45582</strain>
    </source>
</reference>
<dbReference type="Pfam" id="PF04542">
    <property type="entry name" value="Sigma70_r2"/>
    <property type="match status" value="1"/>
</dbReference>
<keyword evidence="5" id="KW-0804">Transcription</keyword>
<gene>
    <name evidence="7" type="ORF">BJ969_005971</name>
</gene>
<dbReference type="InterPro" id="IPR013324">
    <property type="entry name" value="RNA_pol_sigma_r3/r4-like"/>
</dbReference>
<dbReference type="InterPro" id="IPR039425">
    <property type="entry name" value="RNA_pol_sigma-70-like"/>
</dbReference>
<organism evidence="7 8">
    <name type="scientific">Saccharopolyspora gloriosae</name>
    <dbReference type="NCBI Taxonomy" id="455344"/>
    <lineage>
        <taxon>Bacteria</taxon>
        <taxon>Bacillati</taxon>
        <taxon>Actinomycetota</taxon>
        <taxon>Actinomycetes</taxon>
        <taxon>Pseudonocardiales</taxon>
        <taxon>Pseudonocardiaceae</taxon>
        <taxon>Saccharopolyspora</taxon>
    </lineage>
</organism>
<evidence type="ECO:0000313" key="7">
    <source>
        <dbReference type="EMBL" id="MBB5072883.1"/>
    </source>
</evidence>
<sequence length="197" mass="21124">MHAVHENSEPGGAPDLLERAATGEAAAWRELVDRNTAVVWAAARAYSPTAADAEDVCQVTWLSLAENLGNLRDPRALPGWLATTARREAVRLSKARHRESPVDWDTGMFDIPDHADGPEVSALRSVAVSRMWQAFAGMSRRCQQLLRVVAVAPDASYAQVSQALGMPRGSIGPKKGRCLAALRERLATGGCVEEAAG</sequence>
<name>A0A840NSB7_9PSEU</name>
<dbReference type="GO" id="GO:0003677">
    <property type="term" value="F:DNA binding"/>
    <property type="evidence" value="ECO:0007669"/>
    <property type="project" value="UniProtKB-KW"/>
</dbReference>
<comment type="caution">
    <text evidence="7">The sequence shown here is derived from an EMBL/GenBank/DDBJ whole genome shotgun (WGS) entry which is preliminary data.</text>
</comment>
<dbReference type="AlphaFoldDB" id="A0A840NSB7"/>
<dbReference type="InterPro" id="IPR036388">
    <property type="entry name" value="WH-like_DNA-bd_sf"/>
</dbReference>
<accession>A0A840NSB7</accession>
<keyword evidence="4" id="KW-0238">DNA-binding</keyword>
<dbReference type="SUPFAM" id="SSF88946">
    <property type="entry name" value="Sigma2 domain of RNA polymerase sigma factors"/>
    <property type="match status" value="1"/>
</dbReference>
<dbReference type="Gene3D" id="1.10.1740.10">
    <property type="match status" value="1"/>
</dbReference>
<feature type="domain" description="RNA polymerase sigma-70 region 2" evidence="6">
    <location>
        <begin position="31"/>
        <end position="97"/>
    </location>
</feature>
<dbReference type="PANTHER" id="PTHR43133:SF8">
    <property type="entry name" value="RNA POLYMERASE SIGMA FACTOR HI_1459-RELATED"/>
    <property type="match status" value="1"/>
</dbReference>
<comment type="similarity">
    <text evidence="1">Belongs to the sigma-70 factor family. ECF subfamily.</text>
</comment>
<dbReference type="InterPro" id="IPR013325">
    <property type="entry name" value="RNA_pol_sigma_r2"/>
</dbReference>
<keyword evidence="8" id="KW-1185">Reference proteome</keyword>
<evidence type="ECO:0000259" key="6">
    <source>
        <dbReference type="Pfam" id="PF04542"/>
    </source>
</evidence>
<evidence type="ECO:0000256" key="1">
    <source>
        <dbReference type="ARBA" id="ARBA00010641"/>
    </source>
</evidence>
<dbReference type="InterPro" id="IPR007627">
    <property type="entry name" value="RNA_pol_sigma70_r2"/>
</dbReference>
<evidence type="ECO:0000313" key="8">
    <source>
        <dbReference type="Proteomes" id="UP000580474"/>
    </source>
</evidence>
<proteinExistence type="inferred from homology"/>
<keyword evidence="2" id="KW-0805">Transcription regulation</keyword>
<dbReference type="PANTHER" id="PTHR43133">
    <property type="entry name" value="RNA POLYMERASE ECF-TYPE SIGMA FACTO"/>
    <property type="match status" value="1"/>
</dbReference>
<evidence type="ECO:0000256" key="4">
    <source>
        <dbReference type="ARBA" id="ARBA00023125"/>
    </source>
</evidence>
<keyword evidence="3" id="KW-0731">Sigma factor</keyword>
<dbReference type="Gene3D" id="1.10.10.10">
    <property type="entry name" value="Winged helix-like DNA-binding domain superfamily/Winged helix DNA-binding domain"/>
    <property type="match status" value="1"/>
</dbReference>
<protein>
    <submittedName>
        <fullName evidence="7">RNA polymerase sigma factor (Sigma-70 family)</fullName>
    </submittedName>
</protein>